<reference evidence="1 2" key="1">
    <citation type="journal article" date="2021" name="Commun. Biol.">
        <title>The genome of Shorea leprosula (Dipterocarpaceae) highlights the ecological relevance of drought in aseasonal tropical rainforests.</title>
        <authorList>
            <person name="Ng K.K.S."/>
            <person name="Kobayashi M.J."/>
            <person name="Fawcett J.A."/>
            <person name="Hatakeyama M."/>
            <person name="Paape T."/>
            <person name="Ng C.H."/>
            <person name="Ang C.C."/>
            <person name="Tnah L.H."/>
            <person name="Lee C.T."/>
            <person name="Nishiyama T."/>
            <person name="Sese J."/>
            <person name="O'Brien M.J."/>
            <person name="Copetti D."/>
            <person name="Mohd Noor M.I."/>
            <person name="Ong R.C."/>
            <person name="Putra M."/>
            <person name="Sireger I.Z."/>
            <person name="Indrioko S."/>
            <person name="Kosugi Y."/>
            <person name="Izuno A."/>
            <person name="Isagi Y."/>
            <person name="Lee S.L."/>
            <person name="Shimizu K.K."/>
        </authorList>
    </citation>
    <scope>NUCLEOTIDE SEQUENCE [LARGE SCALE GENOMIC DNA]</scope>
    <source>
        <strain evidence="1">214</strain>
    </source>
</reference>
<sequence>METVCLHCSIHLNNKRATSDTEEGLMNKLLNVNGSLNRGADLPLQGS</sequence>
<organism evidence="1 2">
    <name type="scientific">Rubroshorea leprosula</name>
    <dbReference type="NCBI Taxonomy" id="152421"/>
    <lineage>
        <taxon>Eukaryota</taxon>
        <taxon>Viridiplantae</taxon>
        <taxon>Streptophyta</taxon>
        <taxon>Embryophyta</taxon>
        <taxon>Tracheophyta</taxon>
        <taxon>Spermatophyta</taxon>
        <taxon>Magnoliopsida</taxon>
        <taxon>eudicotyledons</taxon>
        <taxon>Gunneridae</taxon>
        <taxon>Pentapetalae</taxon>
        <taxon>rosids</taxon>
        <taxon>malvids</taxon>
        <taxon>Malvales</taxon>
        <taxon>Dipterocarpaceae</taxon>
        <taxon>Rubroshorea</taxon>
    </lineage>
</organism>
<proteinExistence type="predicted"/>
<name>A0AAV5L1H9_9ROSI</name>
<evidence type="ECO:0000313" key="1">
    <source>
        <dbReference type="EMBL" id="GKV31096.1"/>
    </source>
</evidence>
<comment type="caution">
    <text evidence="1">The sequence shown here is derived from an EMBL/GenBank/DDBJ whole genome shotgun (WGS) entry which is preliminary data.</text>
</comment>
<accession>A0AAV5L1H9</accession>
<gene>
    <name evidence="1" type="ORF">SLEP1_g39833</name>
</gene>
<keyword evidence="2" id="KW-1185">Reference proteome</keyword>
<evidence type="ECO:0000313" key="2">
    <source>
        <dbReference type="Proteomes" id="UP001054252"/>
    </source>
</evidence>
<dbReference type="Proteomes" id="UP001054252">
    <property type="component" value="Unassembled WGS sequence"/>
</dbReference>
<dbReference type="EMBL" id="BPVZ01000090">
    <property type="protein sequence ID" value="GKV31096.1"/>
    <property type="molecule type" value="Genomic_DNA"/>
</dbReference>
<protein>
    <submittedName>
        <fullName evidence="1">Uncharacterized protein</fullName>
    </submittedName>
</protein>
<dbReference type="AlphaFoldDB" id="A0AAV5L1H9"/>